<protein>
    <submittedName>
        <fullName evidence="2">Uncharacterized protein</fullName>
    </submittedName>
</protein>
<dbReference type="Pfam" id="PF02493">
    <property type="entry name" value="MORN"/>
    <property type="match status" value="7"/>
</dbReference>
<evidence type="ECO:0000256" key="1">
    <source>
        <dbReference type="ARBA" id="ARBA00022737"/>
    </source>
</evidence>
<reference evidence="2" key="1">
    <citation type="submission" date="2021-01" db="UniProtKB">
        <authorList>
            <consortium name="EnsemblMetazoa"/>
        </authorList>
    </citation>
    <scope>IDENTIFICATION</scope>
</reference>
<evidence type="ECO:0000313" key="2">
    <source>
        <dbReference type="EnsemblMetazoa" id="CLYHEMP012715.1"/>
    </source>
</evidence>
<keyword evidence="1" id="KW-0677">Repeat</keyword>
<evidence type="ECO:0000313" key="3">
    <source>
        <dbReference type="Proteomes" id="UP000594262"/>
    </source>
</evidence>
<dbReference type="PANTHER" id="PTHR43215">
    <property type="entry name" value="RADIAL SPOKE HEAD 1 HOMOLOG"/>
    <property type="match status" value="1"/>
</dbReference>
<dbReference type="SMART" id="SM00698">
    <property type="entry name" value="MORN"/>
    <property type="match status" value="6"/>
</dbReference>
<accession>A0A7M5VH76</accession>
<sequence length="206" mass="23516">LLQRIGQGVMVYSYGGFYRGQWQSDLMHGSGVLELKDGSTYDGEFHYNKMCGSGKMKYKNGAMYNGEWQDNCQCGKGILTKPGQWSCDGHWQQGKQHGLCLLNDPVNNYSYEGQWVNGVKEGKGKEKLKDSTFEGTFVEDMRQGSGEEKFKDGSIYKGTWLRGQKNGAFTLRRQHTIEHQIWNYGCLVRAPTDLPPRDIPLLQRWL</sequence>
<dbReference type="InterPro" id="IPR003409">
    <property type="entry name" value="MORN"/>
</dbReference>
<dbReference type="GO" id="GO:0005829">
    <property type="term" value="C:cytosol"/>
    <property type="evidence" value="ECO:0007669"/>
    <property type="project" value="TreeGrafter"/>
</dbReference>
<name>A0A7M5VH76_9CNID</name>
<dbReference type="SUPFAM" id="SSF82185">
    <property type="entry name" value="Histone H3 K4-specific methyltransferase SET7/9 N-terminal domain"/>
    <property type="match status" value="2"/>
</dbReference>
<dbReference type="EnsemblMetazoa" id="CLYHEMT012715.1">
    <property type="protein sequence ID" value="CLYHEMP012715.1"/>
    <property type="gene ID" value="CLYHEMG012715"/>
</dbReference>
<dbReference type="OrthoDB" id="270720at2759"/>
<dbReference type="Gene3D" id="2.20.110.10">
    <property type="entry name" value="Histone H3 K4-specific methyltransferase SET7/9 N-terminal domain"/>
    <property type="match status" value="3"/>
</dbReference>
<organism evidence="2 3">
    <name type="scientific">Clytia hemisphaerica</name>
    <dbReference type="NCBI Taxonomy" id="252671"/>
    <lineage>
        <taxon>Eukaryota</taxon>
        <taxon>Metazoa</taxon>
        <taxon>Cnidaria</taxon>
        <taxon>Hydrozoa</taxon>
        <taxon>Hydroidolina</taxon>
        <taxon>Leptothecata</taxon>
        <taxon>Obeliida</taxon>
        <taxon>Clytiidae</taxon>
        <taxon>Clytia</taxon>
    </lineage>
</organism>
<dbReference type="Proteomes" id="UP000594262">
    <property type="component" value="Unplaced"/>
</dbReference>
<dbReference type="AlphaFoldDB" id="A0A7M5VH76"/>
<dbReference type="PANTHER" id="PTHR43215:SF14">
    <property type="entry name" value="RADIAL SPOKE HEAD 1 HOMOLOG"/>
    <property type="match status" value="1"/>
</dbReference>
<proteinExistence type="predicted"/>
<keyword evidence="3" id="KW-1185">Reference proteome</keyword>